<dbReference type="AlphaFoldDB" id="A0A931DJ58"/>
<dbReference type="RefSeq" id="WP_197012130.1">
    <property type="nucleotide sequence ID" value="NZ_BAABES010000004.1"/>
</dbReference>
<organism evidence="2 3">
    <name type="scientific">Actinomadura viridis</name>
    <dbReference type="NCBI Taxonomy" id="58110"/>
    <lineage>
        <taxon>Bacteria</taxon>
        <taxon>Bacillati</taxon>
        <taxon>Actinomycetota</taxon>
        <taxon>Actinomycetes</taxon>
        <taxon>Streptosporangiales</taxon>
        <taxon>Thermomonosporaceae</taxon>
        <taxon>Actinomadura</taxon>
    </lineage>
</organism>
<evidence type="ECO:0000313" key="3">
    <source>
        <dbReference type="Proteomes" id="UP000614047"/>
    </source>
</evidence>
<dbReference type="Pfam" id="PF19054">
    <property type="entry name" value="DUF5753"/>
    <property type="match status" value="1"/>
</dbReference>
<dbReference type="InterPro" id="IPR010982">
    <property type="entry name" value="Lambda_DNA-bd_dom_sf"/>
</dbReference>
<dbReference type="SUPFAM" id="SSF47413">
    <property type="entry name" value="lambda repressor-like DNA-binding domains"/>
    <property type="match status" value="1"/>
</dbReference>
<keyword evidence="3" id="KW-1185">Reference proteome</keyword>
<reference evidence="2" key="1">
    <citation type="submission" date="2020-11" db="EMBL/GenBank/DDBJ databases">
        <title>Sequencing the genomes of 1000 actinobacteria strains.</title>
        <authorList>
            <person name="Klenk H.-P."/>
        </authorList>
    </citation>
    <scope>NUCLEOTIDE SEQUENCE</scope>
    <source>
        <strain evidence="2">DSM 43175</strain>
    </source>
</reference>
<evidence type="ECO:0000259" key="1">
    <source>
        <dbReference type="Pfam" id="PF19054"/>
    </source>
</evidence>
<sequence length="271" mass="30772">MPKVRPPLDPKISLWHFLAYYLRFLREKEGLSLSQWGSIIGAARSTVCNQEAGRQRLHEDQAKIIDARFNTGQLIELLLWFARMAHNPNWFRQFTQYEQGATAIKVYHGDVIPLLLQTDDYTWACLRESDSKDLESRQAIRTQRKRAAVERENPAFLWVVVGEAALAQQVGGPEVMRAQLQHLHAMSELPNVSLRVLPFSAGAHPGVDGYFQVISLKDRDIAFAGAQKGGRLIEDPSEVRELAFIFDRIGAKAASESDSRALIKRWLEEYS</sequence>
<proteinExistence type="predicted"/>
<name>A0A931DJ58_9ACTN</name>
<dbReference type="InterPro" id="IPR043917">
    <property type="entry name" value="DUF5753"/>
</dbReference>
<dbReference type="EMBL" id="JADOUA010000001">
    <property type="protein sequence ID" value="MBG6089533.1"/>
    <property type="molecule type" value="Genomic_DNA"/>
</dbReference>
<feature type="domain" description="DUF5753" evidence="1">
    <location>
        <begin position="91"/>
        <end position="265"/>
    </location>
</feature>
<dbReference type="Proteomes" id="UP000614047">
    <property type="component" value="Unassembled WGS sequence"/>
</dbReference>
<protein>
    <recommendedName>
        <fullName evidence="1">DUF5753 domain-containing protein</fullName>
    </recommendedName>
</protein>
<dbReference type="GO" id="GO:0003677">
    <property type="term" value="F:DNA binding"/>
    <property type="evidence" value="ECO:0007669"/>
    <property type="project" value="InterPro"/>
</dbReference>
<accession>A0A931DJ58</accession>
<gene>
    <name evidence="2" type="ORF">IW256_003646</name>
</gene>
<comment type="caution">
    <text evidence="2">The sequence shown here is derived from an EMBL/GenBank/DDBJ whole genome shotgun (WGS) entry which is preliminary data.</text>
</comment>
<evidence type="ECO:0000313" key="2">
    <source>
        <dbReference type="EMBL" id="MBG6089533.1"/>
    </source>
</evidence>